<dbReference type="SUPFAM" id="SSF51294">
    <property type="entry name" value="Hedgehog/intein (Hint) domain"/>
    <property type="match status" value="1"/>
</dbReference>
<dbReference type="PANTHER" id="PTHR46706">
    <property type="entry name" value="PROTEIN QUA-1-RELATED"/>
    <property type="match status" value="1"/>
</dbReference>
<proteinExistence type="predicted"/>
<dbReference type="Pfam" id="PF01079">
    <property type="entry name" value="Hint"/>
    <property type="match status" value="2"/>
</dbReference>
<keyword evidence="3" id="KW-1185">Reference proteome</keyword>
<feature type="domain" description="Hedgehog protein Hint" evidence="2">
    <location>
        <begin position="235"/>
        <end position="295"/>
    </location>
</feature>
<name>A0A1I7X903_HETBA</name>
<dbReference type="InterPro" id="IPR001767">
    <property type="entry name" value="Hedgehog_Hint"/>
</dbReference>
<dbReference type="Gene3D" id="2.170.16.10">
    <property type="entry name" value="Hedgehog/Intein (Hint) domain"/>
    <property type="match status" value="2"/>
</dbReference>
<reference evidence="4" key="1">
    <citation type="submission" date="2016-11" db="UniProtKB">
        <authorList>
            <consortium name="WormBaseParasite"/>
        </authorList>
    </citation>
    <scope>IDENTIFICATION</scope>
</reference>
<organism evidence="3 4">
    <name type="scientific">Heterorhabditis bacteriophora</name>
    <name type="common">Entomopathogenic nematode worm</name>
    <dbReference type="NCBI Taxonomy" id="37862"/>
    <lineage>
        <taxon>Eukaryota</taxon>
        <taxon>Metazoa</taxon>
        <taxon>Ecdysozoa</taxon>
        <taxon>Nematoda</taxon>
        <taxon>Chromadorea</taxon>
        <taxon>Rhabditida</taxon>
        <taxon>Rhabditina</taxon>
        <taxon>Rhabditomorpha</taxon>
        <taxon>Strongyloidea</taxon>
        <taxon>Heterorhabditidae</taxon>
        <taxon>Heterorhabditis</taxon>
    </lineage>
</organism>
<dbReference type="InterPro" id="IPR052140">
    <property type="entry name" value="Dev_Signal_Hedgehog-like"/>
</dbReference>
<keyword evidence="1" id="KW-0217">Developmental protein</keyword>
<dbReference type="InterPro" id="IPR036844">
    <property type="entry name" value="Hint_dom_sf"/>
</dbReference>
<dbReference type="Proteomes" id="UP000095283">
    <property type="component" value="Unplaced"/>
</dbReference>
<dbReference type="WBParaSite" id="Hba_13877">
    <property type="protein sequence ID" value="Hba_13877"/>
    <property type="gene ID" value="Hba_13877"/>
</dbReference>
<feature type="domain" description="Hedgehog protein Hint" evidence="2">
    <location>
        <begin position="174"/>
        <end position="234"/>
    </location>
</feature>
<dbReference type="GO" id="GO:0016540">
    <property type="term" value="P:protein autoprocessing"/>
    <property type="evidence" value="ECO:0007669"/>
    <property type="project" value="InterPro"/>
</dbReference>
<dbReference type="PANTHER" id="PTHR46706:SF12">
    <property type="entry name" value="PROTEIN QUA-1-RELATED"/>
    <property type="match status" value="1"/>
</dbReference>
<dbReference type="AlphaFoldDB" id="A0A1I7X903"/>
<evidence type="ECO:0000259" key="2">
    <source>
        <dbReference type="Pfam" id="PF01079"/>
    </source>
</evidence>
<sequence length="317" mass="35678">MADRNWPFLNSEMLSEEFFERKSPSSFKEDPEEVIVDSGSVSTDKISEQLLPFPSSAPKMVVTYSQSRQNNVAHSANTYLEPILLQDEGSGPVPLSANNYAQPQEHQDFSSTDSNNYVTQYPYSYHKSMKFDDPQSLPQQYVQAAPESAPTNQYYSPSYSYPIYNPGLNGIFNRMQCFSGDMEVETPAGFKAIKDLEIGDMVLSIDESMVTFSPIIMFLHKLDDEEAEFNLLEMVLGVGIYAPLTSTGDIFVNRVLSSCHSNLALKTLQQTFFIAYNRFSNILKRFSPKSNSGEENLPYGLPYLTTVIDLFLPKSVL</sequence>
<evidence type="ECO:0000256" key="1">
    <source>
        <dbReference type="ARBA" id="ARBA00022473"/>
    </source>
</evidence>
<protein>
    <submittedName>
        <fullName evidence="4">RWP-RK domain-containing protein</fullName>
    </submittedName>
</protein>
<evidence type="ECO:0000313" key="4">
    <source>
        <dbReference type="WBParaSite" id="Hba_13877"/>
    </source>
</evidence>
<evidence type="ECO:0000313" key="3">
    <source>
        <dbReference type="Proteomes" id="UP000095283"/>
    </source>
</evidence>
<accession>A0A1I7X903</accession>